<dbReference type="AlphaFoldDB" id="A0AAV2G8C2"/>
<protein>
    <submittedName>
        <fullName evidence="1">Uncharacterized protein</fullName>
    </submittedName>
</protein>
<reference evidence="1 2" key="1">
    <citation type="submission" date="2024-04" db="EMBL/GenBank/DDBJ databases">
        <authorList>
            <person name="Fracassetti M."/>
        </authorList>
    </citation>
    <scope>NUCLEOTIDE SEQUENCE [LARGE SCALE GENOMIC DNA]</scope>
</reference>
<proteinExistence type="predicted"/>
<sequence length="93" mass="10949">MWKYICGTYAQTDPFRLYEHKLDLAGLSQGDHHVHSYYKHALHLWIEYDLVNASLLSGDASVEVQKQRSRTQVMQFLMELWADFKPIRASLIH</sequence>
<evidence type="ECO:0000313" key="1">
    <source>
        <dbReference type="EMBL" id="CAL1406547.1"/>
    </source>
</evidence>
<gene>
    <name evidence="1" type="ORF">LTRI10_LOCUS46264</name>
</gene>
<dbReference type="Proteomes" id="UP001497516">
    <property type="component" value="Chromosome 8"/>
</dbReference>
<name>A0AAV2G8C2_9ROSI</name>
<organism evidence="1 2">
    <name type="scientific">Linum trigynum</name>
    <dbReference type="NCBI Taxonomy" id="586398"/>
    <lineage>
        <taxon>Eukaryota</taxon>
        <taxon>Viridiplantae</taxon>
        <taxon>Streptophyta</taxon>
        <taxon>Embryophyta</taxon>
        <taxon>Tracheophyta</taxon>
        <taxon>Spermatophyta</taxon>
        <taxon>Magnoliopsida</taxon>
        <taxon>eudicotyledons</taxon>
        <taxon>Gunneridae</taxon>
        <taxon>Pentapetalae</taxon>
        <taxon>rosids</taxon>
        <taxon>fabids</taxon>
        <taxon>Malpighiales</taxon>
        <taxon>Linaceae</taxon>
        <taxon>Linum</taxon>
    </lineage>
</organism>
<dbReference type="EMBL" id="OZ034821">
    <property type="protein sequence ID" value="CAL1406547.1"/>
    <property type="molecule type" value="Genomic_DNA"/>
</dbReference>
<keyword evidence="2" id="KW-1185">Reference proteome</keyword>
<evidence type="ECO:0000313" key="2">
    <source>
        <dbReference type="Proteomes" id="UP001497516"/>
    </source>
</evidence>
<accession>A0AAV2G8C2</accession>